<accession>A0A521FRZ8</accession>
<dbReference type="InterPro" id="IPR037069">
    <property type="entry name" value="AcylCoA_DH/ox_N_sf"/>
</dbReference>
<dbReference type="Proteomes" id="UP000316030">
    <property type="component" value="Unassembled WGS sequence"/>
</dbReference>
<evidence type="ECO:0000259" key="1">
    <source>
        <dbReference type="Pfam" id="PF02771"/>
    </source>
</evidence>
<keyword evidence="4" id="KW-1185">Reference proteome</keyword>
<dbReference type="InterPro" id="IPR009100">
    <property type="entry name" value="AcylCoA_DH/oxidase_NM_dom_sf"/>
</dbReference>
<protein>
    <submittedName>
        <fullName evidence="3">Acyl-CoA dehydrogenase, N-terminal domain</fullName>
    </submittedName>
</protein>
<reference evidence="3 4" key="1">
    <citation type="submission" date="2017-05" db="EMBL/GenBank/DDBJ databases">
        <authorList>
            <person name="Varghese N."/>
            <person name="Submissions S."/>
        </authorList>
    </citation>
    <scope>NUCLEOTIDE SEQUENCE [LARGE SCALE GENOMIC DNA]</scope>
    <source>
        <strain evidence="3 4">DSM 29506</strain>
    </source>
</reference>
<dbReference type="EMBL" id="FXTO01000005">
    <property type="protein sequence ID" value="SMO54997.1"/>
    <property type="molecule type" value="Genomic_DNA"/>
</dbReference>
<name>A0A521FRZ8_9RHOB</name>
<feature type="non-terminal residue" evidence="3">
    <location>
        <position position="31"/>
    </location>
</feature>
<gene>
    <name evidence="2" type="ORF">SAMN06265173_105153</name>
    <name evidence="3" type="ORF">SAMN06265173_14229</name>
</gene>
<evidence type="ECO:0000313" key="2">
    <source>
        <dbReference type="EMBL" id="SMO54997.1"/>
    </source>
</evidence>
<organism evidence="3 4">
    <name type="scientific">Thalassovita litoralis</name>
    <dbReference type="NCBI Taxonomy" id="1010611"/>
    <lineage>
        <taxon>Bacteria</taxon>
        <taxon>Pseudomonadati</taxon>
        <taxon>Pseudomonadota</taxon>
        <taxon>Alphaproteobacteria</taxon>
        <taxon>Rhodobacterales</taxon>
        <taxon>Roseobacteraceae</taxon>
        <taxon>Thalassovita</taxon>
    </lineage>
</organism>
<evidence type="ECO:0000313" key="3">
    <source>
        <dbReference type="EMBL" id="SMO98261.1"/>
    </source>
</evidence>
<dbReference type="Pfam" id="PF02771">
    <property type="entry name" value="Acyl-CoA_dh_N"/>
    <property type="match status" value="1"/>
</dbReference>
<dbReference type="EMBL" id="FXTO01000042">
    <property type="protein sequence ID" value="SMO98261.1"/>
    <property type="molecule type" value="Genomic_DNA"/>
</dbReference>
<evidence type="ECO:0000313" key="4">
    <source>
        <dbReference type="Proteomes" id="UP000316030"/>
    </source>
</evidence>
<feature type="domain" description="Acyl-CoA dehydrogenase/oxidase N-terminal" evidence="1">
    <location>
        <begin position="8"/>
        <end position="30"/>
    </location>
</feature>
<dbReference type="Gene3D" id="1.10.540.10">
    <property type="entry name" value="Acyl-CoA dehydrogenase/oxidase, N-terminal domain"/>
    <property type="match status" value="1"/>
</dbReference>
<dbReference type="AlphaFoldDB" id="A0A521FRZ8"/>
<proteinExistence type="predicted"/>
<dbReference type="InterPro" id="IPR013786">
    <property type="entry name" value="AcylCoA_DH/ox_N"/>
</dbReference>
<dbReference type="SUPFAM" id="SSF56645">
    <property type="entry name" value="Acyl-CoA dehydrogenase NM domain-like"/>
    <property type="match status" value="1"/>
</dbReference>
<dbReference type="GO" id="GO:0016627">
    <property type="term" value="F:oxidoreductase activity, acting on the CH-CH group of donors"/>
    <property type="evidence" value="ECO:0007669"/>
    <property type="project" value="InterPro"/>
</dbReference>
<dbReference type="GO" id="GO:0050660">
    <property type="term" value="F:flavin adenine dinucleotide binding"/>
    <property type="evidence" value="ECO:0007669"/>
    <property type="project" value="InterPro"/>
</dbReference>
<sequence length="31" mass="3872">MFKRTVFNEDHEMFRASVRRFVQEEITPYHA</sequence>